<feature type="non-terminal residue" evidence="1">
    <location>
        <position position="108"/>
    </location>
</feature>
<keyword evidence="2" id="KW-1185">Reference proteome</keyword>
<accession>A0A9N9JG73</accession>
<dbReference type="EMBL" id="CAJVPQ010029297">
    <property type="protein sequence ID" value="CAG8774658.1"/>
    <property type="molecule type" value="Genomic_DNA"/>
</dbReference>
<organism evidence="1 2">
    <name type="scientific">Funneliformis caledonium</name>
    <dbReference type="NCBI Taxonomy" id="1117310"/>
    <lineage>
        <taxon>Eukaryota</taxon>
        <taxon>Fungi</taxon>
        <taxon>Fungi incertae sedis</taxon>
        <taxon>Mucoromycota</taxon>
        <taxon>Glomeromycotina</taxon>
        <taxon>Glomeromycetes</taxon>
        <taxon>Glomerales</taxon>
        <taxon>Glomeraceae</taxon>
        <taxon>Funneliformis</taxon>
    </lineage>
</organism>
<proteinExistence type="predicted"/>
<gene>
    <name evidence="1" type="ORF">FCALED_LOCUS17750</name>
</gene>
<reference evidence="1" key="1">
    <citation type="submission" date="2021-06" db="EMBL/GenBank/DDBJ databases">
        <authorList>
            <person name="Kallberg Y."/>
            <person name="Tangrot J."/>
            <person name="Rosling A."/>
        </authorList>
    </citation>
    <scope>NUCLEOTIDE SEQUENCE</scope>
    <source>
        <strain evidence="1">UK204</strain>
    </source>
</reference>
<evidence type="ECO:0000313" key="2">
    <source>
        <dbReference type="Proteomes" id="UP000789570"/>
    </source>
</evidence>
<name>A0A9N9JG73_9GLOM</name>
<comment type="caution">
    <text evidence="1">The sequence shown here is derived from an EMBL/GenBank/DDBJ whole genome shotgun (WGS) entry which is preliminary data.</text>
</comment>
<sequence>FAKGEEVTQDGCFSVFASMIIRICTTLFRRLSALSYTAWRPHTPHITGWLTYLSSKYKIGNDSLNPNTKRAISSAIQDANPRPSIRDCQHYHTRLGGRTPPHITVRST</sequence>
<evidence type="ECO:0000313" key="1">
    <source>
        <dbReference type="EMBL" id="CAG8774658.1"/>
    </source>
</evidence>
<feature type="non-terminal residue" evidence="1">
    <location>
        <position position="1"/>
    </location>
</feature>
<protein>
    <submittedName>
        <fullName evidence="1">13733_t:CDS:1</fullName>
    </submittedName>
</protein>
<dbReference type="Proteomes" id="UP000789570">
    <property type="component" value="Unassembled WGS sequence"/>
</dbReference>
<dbReference type="AlphaFoldDB" id="A0A9N9JG73"/>